<evidence type="ECO:0000313" key="1">
    <source>
        <dbReference type="EMBL" id="CAB5394871.1"/>
    </source>
</evidence>
<dbReference type="Pfam" id="PF00168">
    <property type="entry name" value="C2"/>
    <property type="match status" value="1"/>
</dbReference>
<dbReference type="Gene3D" id="2.60.40.150">
    <property type="entry name" value="C2 domain"/>
    <property type="match status" value="1"/>
</dbReference>
<protein>
    <submittedName>
        <fullName evidence="1">Uncharacterized protein</fullName>
    </submittedName>
</protein>
<dbReference type="VEuPathDB" id="FungiDB:RhiirA1_452620"/>
<reference evidence="1" key="1">
    <citation type="submission" date="2020-05" db="EMBL/GenBank/DDBJ databases">
        <authorList>
            <person name="Rincon C."/>
            <person name="Sanders R I."/>
            <person name="Robbins C."/>
            <person name="Chaturvedi A."/>
        </authorList>
    </citation>
    <scope>NUCLEOTIDE SEQUENCE</scope>
    <source>
        <strain evidence="1">CHB12</strain>
    </source>
</reference>
<gene>
    <name evidence="1" type="ORF">CHRIB12_LOCUS23547</name>
</gene>
<dbReference type="PROSITE" id="PS50004">
    <property type="entry name" value="C2"/>
    <property type="match status" value="1"/>
</dbReference>
<dbReference type="PANTHER" id="PTHR47052">
    <property type="entry name" value="CONSERVED SERINE PROLINE-RICH PROTEIN (AFU_ORTHOLOGUE AFUA_2G01790)"/>
    <property type="match status" value="1"/>
</dbReference>
<dbReference type="AlphaFoldDB" id="A0A2I1FLA4"/>
<name>A0A2I1FLA4_9GLOM</name>
<dbReference type="VEuPathDB" id="FungiDB:RhiirFUN_005782"/>
<accession>A0A2I1FLA4</accession>
<comment type="caution">
    <text evidence="1">The sequence shown here is derived from an EMBL/GenBank/DDBJ whole genome shotgun (WGS) entry which is preliminary data.</text>
</comment>
<evidence type="ECO:0000313" key="2">
    <source>
        <dbReference type="Proteomes" id="UP000684084"/>
    </source>
</evidence>
<dbReference type="SMART" id="SM00239">
    <property type="entry name" value="C2"/>
    <property type="match status" value="1"/>
</dbReference>
<dbReference type="SUPFAM" id="SSF49562">
    <property type="entry name" value="C2 domain (Calcium/lipid-binding domain, CaLB)"/>
    <property type="match status" value="1"/>
</dbReference>
<dbReference type="InterPro" id="IPR000008">
    <property type="entry name" value="C2_dom"/>
</dbReference>
<dbReference type="OrthoDB" id="270970at2759"/>
<proteinExistence type="predicted"/>
<dbReference type="EMBL" id="CAGKOT010000092">
    <property type="protein sequence ID" value="CAB5394871.1"/>
    <property type="molecule type" value="Genomic_DNA"/>
</dbReference>
<dbReference type="PANTHER" id="PTHR47052:SF3">
    <property type="entry name" value="INGRESSION PROTEIN 1"/>
    <property type="match status" value="1"/>
</dbReference>
<dbReference type="InterPro" id="IPR035892">
    <property type="entry name" value="C2_domain_sf"/>
</dbReference>
<organism evidence="1 2">
    <name type="scientific">Rhizophagus irregularis</name>
    <dbReference type="NCBI Taxonomy" id="588596"/>
    <lineage>
        <taxon>Eukaryota</taxon>
        <taxon>Fungi</taxon>
        <taxon>Fungi incertae sedis</taxon>
        <taxon>Mucoromycota</taxon>
        <taxon>Glomeromycotina</taxon>
        <taxon>Glomeromycetes</taxon>
        <taxon>Glomerales</taxon>
        <taxon>Glomeraceae</taxon>
        <taxon>Rhizophagus</taxon>
    </lineage>
</organism>
<dbReference type="Proteomes" id="UP000684084">
    <property type="component" value="Unassembled WGS sequence"/>
</dbReference>
<dbReference type="VEuPathDB" id="FungiDB:FUN_006073"/>
<dbReference type="InterPro" id="IPR052981">
    <property type="entry name" value="Ingression_C2_domain"/>
</dbReference>
<sequence>MIHIDQINLLVEVKNSSEEIKLCNTWVQLILDKHNYQTTKTKDNDPNPKFDTKFTFNVDSSKKLKVQVWDEDKVGKDVLIGEDEIDLSEVISKNHVDAWFNLTNDSKSTGEIHLIMEFTPK</sequence>